<dbReference type="OrthoDB" id="2803918at2759"/>
<proteinExistence type="predicted"/>
<evidence type="ECO:0000313" key="3">
    <source>
        <dbReference type="Proteomes" id="UP000294933"/>
    </source>
</evidence>
<dbReference type="VEuPathDB" id="FungiDB:BD410DRAFT_795984"/>
<feature type="compositionally biased region" description="Polar residues" evidence="1">
    <location>
        <begin position="70"/>
        <end position="83"/>
    </location>
</feature>
<protein>
    <submittedName>
        <fullName evidence="2">Uncharacterized protein</fullName>
    </submittedName>
</protein>
<keyword evidence="3" id="KW-1185">Reference proteome</keyword>
<reference evidence="2 3" key="1">
    <citation type="submission" date="2018-06" db="EMBL/GenBank/DDBJ databases">
        <title>A transcriptomic atlas of mushroom development highlights an independent origin of complex multicellularity.</title>
        <authorList>
            <consortium name="DOE Joint Genome Institute"/>
            <person name="Krizsan K."/>
            <person name="Almasi E."/>
            <person name="Merenyi Z."/>
            <person name="Sahu N."/>
            <person name="Viragh M."/>
            <person name="Koszo T."/>
            <person name="Mondo S."/>
            <person name="Kiss B."/>
            <person name="Balint B."/>
            <person name="Kues U."/>
            <person name="Barry K."/>
            <person name="Hegedus J.C."/>
            <person name="Henrissat B."/>
            <person name="Johnson J."/>
            <person name="Lipzen A."/>
            <person name="Ohm R."/>
            <person name="Nagy I."/>
            <person name="Pangilinan J."/>
            <person name="Yan J."/>
            <person name="Xiong Y."/>
            <person name="Grigoriev I.V."/>
            <person name="Hibbett D.S."/>
            <person name="Nagy L.G."/>
        </authorList>
    </citation>
    <scope>NUCLEOTIDE SEQUENCE [LARGE SCALE GENOMIC DNA]</scope>
    <source>
        <strain evidence="2 3">SZMC22713</strain>
    </source>
</reference>
<dbReference type="AlphaFoldDB" id="A0A4Y7PLX6"/>
<dbReference type="EMBL" id="ML170260">
    <property type="protein sequence ID" value="TDL15842.1"/>
    <property type="molecule type" value="Genomic_DNA"/>
</dbReference>
<sequence length="489" mass="55005">MYTVTTLLEYVLQLQARFPLRASKANNTKEFDRWKERAFILESELEVLKKRFEVNSAELQILQATSTAQNDSRVQPQCANQSVAPKKKKRKVAQEESNQSNAMDALLGRRTRPQDVLGIDTVAKGFGIELFSHPRESMNMLSAYRKLLLLRESNPDTHSMKHSNPCDSSHSTFRNAIVLAATDLVQASGSVLSFMISRKFSTEDTEEVFQTMDDTLCSAVESVNSAWMTRTKFNIKETSTLETADPARDSYISAFLSSLLNNFITPLLGSFMPLSVHLISSRLSPAQTAKHVATPHDRDSEGRIVISDPRPMIYASLRKITMSLHENSHKNPLCLQLKGVEDFIVMAAAKETRRLWHLPEVSSNRPITRSTEADLQHDHVAESNPSRRSLTRSERMHLLARKDALWYLCAMMQDISLSSRSQPSASNTSTMVQALITDKARDVLSDLLNISISLNLDTTSAHGDNISEVERCMILATIERLWMAEMEIS</sequence>
<name>A0A4Y7PLX6_9AGAM</name>
<accession>A0A4Y7PLX6</accession>
<evidence type="ECO:0000313" key="2">
    <source>
        <dbReference type="EMBL" id="TDL15842.1"/>
    </source>
</evidence>
<organism evidence="2 3">
    <name type="scientific">Rickenella mellea</name>
    <dbReference type="NCBI Taxonomy" id="50990"/>
    <lineage>
        <taxon>Eukaryota</taxon>
        <taxon>Fungi</taxon>
        <taxon>Dikarya</taxon>
        <taxon>Basidiomycota</taxon>
        <taxon>Agaricomycotina</taxon>
        <taxon>Agaricomycetes</taxon>
        <taxon>Hymenochaetales</taxon>
        <taxon>Rickenellaceae</taxon>
        <taxon>Rickenella</taxon>
    </lineage>
</organism>
<feature type="region of interest" description="Disordered" evidence="1">
    <location>
        <begin position="70"/>
        <end position="103"/>
    </location>
</feature>
<gene>
    <name evidence="2" type="ORF">BD410DRAFT_795984</name>
</gene>
<evidence type="ECO:0000256" key="1">
    <source>
        <dbReference type="SAM" id="MobiDB-lite"/>
    </source>
</evidence>
<dbReference type="Proteomes" id="UP000294933">
    <property type="component" value="Unassembled WGS sequence"/>
</dbReference>